<feature type="domain" description="SMODS-associated and fused to various effectors" evidence="3">
    <location>
        <begin position="304"/>
        <end position="413"/>
    </location>
</feature>
<dbReference type="NCBIfam" id="NF033611">
    <property type="entry name" value="SAVED"/>
    <property type="match status" value="1"/>
</dbReference>
<sequence>MSEADQSRIGSLLRDFLLDALKEQGGWGLYERELFQAEDTGAPLLLRLRFNSVELFTLPWPLAQLSDQRRLGALKHCVITQEWVGEPRFPTPGCEPGRVLFAWSDAGGAVGGQQHLDALKEACPNSDSNVEICPELSLEALREHLNRAKQEGNPFRVLHLLCHGTKLADGTYGLVGSDPVRPGRPLPIGMNGLSNLLGQEHASQLHAVVLSACHGGHPGDVGSMFGGVALHLHKLGIPVVIASLMPLSVTGSVALTRAFYRTRCQLKRPLYEAYQVALAALPADSLDWASLQFLASSPRQPEVPVEPRRVTFSEKEALPESLSGEISLAYELNYNVAPAAVRRALAGKSREVLVLQPLDKVGEALPSSQSEWRQALRRADALVESLGTKVTCVHLFGRAPLPLMFHLGWRLNRMGLKAYQFRRMGSDEWDCFYDSGSAVPLPTEPFFKQEPLPTPEACREAGGRLALSVEVTLSVTGEDVARWLGYERPPALLRLVAARGPSRTALGGPADAARALDEFLSCLERIRETLPQVREIWLAMACPASLAAALGRAYNPKAQPRIKLFNFRQGPEGYVELPWNPHEPPKKRRRRCPPWRA</sequence>
<dbReference type="Pfam" id="PF18145">
    <property type="entry name" value="SAVED"/>
    <property type="match status" value="2"/>
</dbReference>
<dbReference type="Proteomes" id="UP000664052">
    <property type="component" value="Unassembled WGS sequence"/>
</dbReference>
<accession>A0ABS3DGK0</accession>
<name>A0ABS3DGK0_9BACT</name>
<proteinExistence type="predicted"/>
<organism evidence="4 5">
    <name type="scientific">Corallococcus macrosporus</name>
    <dbReference type="NCBI Taxonomy" id="35"/>
    <lineage>
        <taxon>Bacteria</taxon>
        <taxon>Pseudomonadati</taxon>
        <taxon>Myxococcota</taxon>
        <taxon>Myxococcia</taxon>
        <taxon>Myxococcales</taxon>
        <taxon>Cystobacterineae</taxon>
        <taxon>Myxococcaceae</taxon>
        <taxon>Corallococcus</taxon>
    </lineage>
</organism>
<feature type="domain" description="CHAT" evidence="2">
    <location>
        <begin position="113"/>
        <end position="281"/>
    </location>
</feature>
<dbReference type="EMBL" id="JAFIMU010000007">
    <property type="protein sequence ID" value="MBN8230449.1"/>
    <property type="molecule type" value="Genomic_DNA"/>
</dbReference>
<reference evidence="4 5" key="1">
    <citation type="submission" date="2021-02" db="EMBL/GenBank/DDBJ databases">
        <title>De Novo genome assembly of isolated myxobacteria.</title>
        <authorList>
            <person name="Stevens D.C."/>
        </authorList>
    </citation>
    <scope>NUCLEOTIDE SEQUENCE [LARGE SCALE GENOMIC DNA]</scope>
    <source>
        <strain evidence="4 5">ATCC 29039</strain>
    </source>
</reference>
<evidence type="ECO:0000313" key="5">
    <source>
        <dbReference type="Proteomes" id="UP000664052"/>
    </source>
</evidence>
<feature type="domain" description="SMODS-associated and fused to various effectors" evidence="3">
    <location>
        <begin position="414"/>
        <end position="575"/>
    </location>
</feature>
<gene>
    <name evidence="4" type="ORF">JYK02_23330</name>
</gene>
<evidence type="ECO:0000259" key="3">
    <source>
        <dbReference type="Pfam" id="PF18145"/>
    </source>
</evidence>
<evidence type="ECO:0000256" key="1">
    <source>
        <dbReference type="SAM" id="MobiDB-lite"/>
    </source>
</evidence>
<feature type="region of interest" description="Disordered" evidence="1">
    <location>
        <begin position="578"/>
        <end position="597"/>
    </location>
</feature>
<comment type="caution">
    <text evidence="4">The sequence shown here is derived from an EMBL/GenBank/DDBJ whole genome shotgun (WGS) entry which is preliminary data.</text>
</comment>
<evidence type="ECO:0000259" key="2">
    <source>
        <dbReference type="Pfam" id="PF12770"/>
    </source>
</evidence>
<dbReference type="InterPro" id="IPR040836">
    <property type="entry name" value="SAVED"/>
</dbReference>
<protein>
    <submittedName>
        <fullName evidence="4">SAVED domain-containing protein</fullName>
    </submittedName>
</protein>
<keyword evidence="5" id="KW-1185">Reference proteome</keyword>
<dbReference type="Pfam" id="PF12770">
    <property type="entry name" value="CHAT"/>
    <property type="match status" value="1"/>
</dbReference>
<evidence type="ECO:0000313" key="4">
    <source>
        <dbReference type="EMBL" id="MBN8230449.1"/>
    </source>
</evidence>
<feature type="compositionally biased region" description="Basic residues" evidence="1">
    <location>
        <begin position="585"/>
        <end position="597"/>
    </location>
</feature>
<dbReference type="InterPro" id="IPR024983">
    <property type="entry name" value="CHAT_dom"/>
</dbReference>